<keyword evidence="3" id="KW-1185">Reference proteome</keyword>
<gene>
    <name evidence="2" type="ORF">FISHEDRAFT_59989</name>
</gene>
<sequence length="110" mass="12133">MSDTRPIRKQVKMLKQQLADETAQARTQKKTKTKSTAAQAPLEACDPPPIPSLPHRCSVSIEEIPDVDAPRLPYTAKHQPKPTGAKETSDEDEEDPIEISDEEDADAELS</sequence>
<feature type="compositionally biased region" description="Acidic residues" evidence="1">
    <location>
        <begin position="89"/>
        <end position="110"/>
    </location>
</feature>
<evidence type="ECO:0000313" key="3">
    <source>
        <dbReference type="Proteomes" id="UP000054144"/>
    </source>
</evidence>
<reference evidence="2 3" key="1">
    <citation type="journal article" date="2015" name="Fungal Genet. Biol.">
        <title>Evolution of novel wood decay mechanisms in Agaricales revealed by the genome sequences of Fistulina hepatica and Cylindrobasidium torrendii.</title>
        <authorList>
            <person name="Floudas D."/>
            <person name="Held B.W."/>
            <person name="Riley R."/>
            <person name="Nagy L.G."/>
            <person name="Koehler G."/>
            <person name="Ransdell A.S."/>
            <person name="Younus H."/>
            <person name="Chow J."/>
            <person name="Chiniquy J."/>
            <person name="Lipzen A."/>
            <person name="Tritt A."/>
            <person name="Sun H."/>
            <person name="Haridas S."/>
            <person name="LaButti K."/>
            <person name="Ohm R.A."/>
            <person name="Kues U."/>
            <person name="Blanchette R.A."/>
            <person name="Grigoriev I.V."/>
            <person name="Minto R.E."/>
            <person name="Hibbett D.S."/>
        </authorList>
    </citation>
    <scope>NUCLEOTIDE SEQUENCE [LARGE SCALE GENOMIC DNA]</scope>
    <source>
        <strain evidence="2 3">ATCC 64428</strain>
    </source>
</reference>
<evidence type="ECO:0000256" key="1">
    <source>
        <dbReference type="SAM" id="MobiDB-lite"/>
    </source>
</evidence>
<dbReference type="Proteomes" id="UP000054144">
    <property type="component" value="Unassembled WGS sequence"/>
</dbReference>
<name>A0A0D7A7C6_9AGAR</name>
<feature type="region of interest" description="Disordered" evidence="1">
    <location>
        <begin position="1"/>
        <end position="110"/>
    </location>
</feature>
<proteinExistence type="predicted"/>
<organism evidence="2 3">
    <name type="scientific">Fistulina hepatica ATCC 64428</name>
    <dbReference type="NCBI Taxonomy" id="1128425"/>
    <lineage>
        <taxon>Eukaryota</taxon>
        <taxon>Fungi</taxon>
        <taxon>Dikarya</taxon>
        <taxon>Basidiomycota</taxon>
        <taxon>Agaricomycotina</taxon>
        <taxon>Agaricomycetes</taxon>
        <taxon>Agaricomycetidae</taxon>
        <taxon>Agaricales</taxon>
        <taxon>Fistulinaceae</taxon>
        <taxon>Fistulina</taxon>
    </lineage>
</organism>
<accession>A0A0D7A7C6</accession>
<dbReference type="EMBL" id="KN882020">
    <property type="protein sequence ID" value="KIY46897.1"/>
    <property type="molecule type" value="Genomic_DNA"/>
</dbReference>
<evidence type="ECO:0000313" key="2">
    <source>
        <dbReference type="EMBL" id="KIY46897.1"/>
    </source>
</evidence>
<protein>
    <submittedName>
        <fullName evidence="2">Uncharacterized protein</fullName>
    </submittedName>
</protein>
<dbReference type="AlphaFoldDB" id="A0A0D7A7C6"/>